<dbReference type="CDD" id="cd11029">
    <property type="entry name" value="CYP107-like"/>
    <property type="match status" value="1"/>
</dbReference>
<evidence type="ECO:0000256" key="6">
    <source>
        <dbReference type="ARBA" id="ARBA00023004"/>
    </source>
</evidence>
<name>A0A511M8T3_9NOCA</name>
<gene>
    <name evidence="9" type="ORF">NN4_15940</name>
</gene>
<dbReference type="AlphaFoldDB" id="A0A511M8T3"/>
<reference evidence="9 10" key="1">
    <citation type="submission" date="2019-07" db="EMBL/GenBank/DDBJ databases">
        <title>Whole genome shotgun sequence of Nocardia ninae NBRC 108245.</title>
        <authorList>
            <person name="Hosoyama A."/>
            <person name="Uohara A."/>
            <person name="Ohji S."/>
            <person name="Ichikawa N."/>
        </authorList>
    </citation>
    <scope>NUCLEOTIDE SEQUENCE [LARGE SCALE GENOMIC DNA]</scope>
    <source>
        <strain evidence="9 10">NBRC 108245</strain>
    </source>
</reference>
<dbReference type="FunFam" id="1.10.630.10:FF:000018">
    <property type="entry name" value="Cytochrome P450 monooxygenase"/>
    <property type="match status" value="1"/>
</dbReference>
<comment type="similarity">
    <text evidence="2 8">Belongs to the cytochrome P450 family.</text>
</comment>
<dbReference type="InterPro" id="IPR036396">
    <property type="entry name" value="Cyt_P450_sf"/>
</dbReference>
<evidence type="ECO:0000256" key="1">
    <source>
        <dbReference type="ARBA" id="ARBA00001971"/>
    </source>
</evidence>
<keyword evidence="7 8" id="KW-0503">Monooxygenase</keyword>
<evidence type="ECO:0000313" key="9">
    <source>
        <dbReference type="EMBL" id="GEM37075.1"/>
    </source>
</evidence>
<keyword evidence="4 8" id="KW-0479">Metal-binding</keyword>
<dbReference type="GO" id="GO:0016705">
    <property type="term" value="F:oxidoreductase activity, acting on paired donors, with incorporation or reduction of molecular oxygen"/>
    <property type="evidence" value="ECO:0007669"/>
    <property type="project" value="InterPro"/>
</dbReference>
<evidence type="ECO:0000256" key="8">
    <source>
        <dbReference type="RuleBase" id="RU000461"/>
    </source>
</evidence>
<sequence length="417" mass="45937">MTKPLIKLGTEFVYNPHPVYDELRKQGPIHHVLLPNGLTSWLVVDYQLARAVLADDRIKKGAAALAPITTRLRPGDTYTTISTDLWEHMLSSDPPDHTRLRRLVTKGFTPRTVEQLHPRIDALTDQLLEEMAGKSEVDLIDGYALPIPMTVICELFGVPEADRARFRELSTTMTASSAENAEDQQAVANSPFYATAAERGAASIELATYLIGLVAERSKDLGEDLLSQLIMANHEGDKLSDRELIAMLFLILVAGHETTVNLIGNGLYAMLRDRVLYEELTHAPDRIPAAIEEFLRHEGPVHLATLRYTAEPVTLAGIDIPAEELVSVSLAAADHDPSQFADPHAIEIGKTGLNKGGHLAFGHGIHYCVGAPLARLEAKVAFEKILARYPNMKMADEVQWRPSTFLRGLQTLPTVID</sequence>
<dbReference type="PRINTS" id="PR00359">
    <property type="entry name" value="BP450"/>
</dbReference>
<dbReference type="SUPFAM" id="SSF48264">
    <property type="entry name" value="Cytochrome P450"/>
    <property type="match status" value="1"/>
</dbReference>
<dbReference type="PANTHER" id="PTHR46696">
    <property type="entry name" value="P450, PUTATIVE (EUROFUNG)-RELATED"/>
    <property type="match status" value="1"/>
</dbReference>
<dbReference type="OrthoDB" id="142769at2"/>
<dbReference type="PRINTS" id="PR00385">
    <property type="entry name" value="P450"/>
</dbReference>
<comment type="cofactor">
    <cofactor evidence="1">
        <name>heme</name>
        <dbReference type="ChEBI" id="CHEBI:30413"/>
    </cofactor>
</comment>
<protein>
    <submittedName>
        <fullName evidence="9">Cytochrome P450</fullName>
    </submittedName>
</protein>
<evidence type="ECO:0000256" key="7">
    <source>
        <dbReference type="ARBA" id="ARBA00023033"/>
    </source>
</evidence>
<dbReference type="Pfam" id="PF00067">
    <property type="entry name" value="p450"/>
    <property type="match status" value="1"/>
</dbReference>
<evidence type="ECO:0000256" key="2">
    <source>
        <dbReference type="ARBA" id="ARBA00010617"/>
    </source>
</evidence>
<dbReference type="InterPro" id="IPR001128">
    <property type="entry name" value="Cyt_P450"/>
</dbReference>
<accession>A0A511M8T3</accession>
<proteinExistence type="inferred from homology"/>
<evidence type="ECO:0000256" key="5">
    <source>
        <dbReference type="ARBA" id="ARBA00023002"/>
    </source>
</evidence>
<dbReference type="GO" id="GO:0020037">
    <property type="term" value="F:heme binding"/>
    <property type="evidence" value="ECO:0007669"/>
    <property type="project" value="InterPro"/>
</dbReference>
<dbReference type="Gene3D" id="1.10.630.10">
    <property type="entry name" value="Cytochrome P450"/>
    <property type="match status" value="1"/>
</dbReference>
<dbReference type="RefSeq" id="WP_147129280.1">
    <property type="nucleotide sequence ID" value="NZ_BJXA01000007.1"/>
</dbReference>
<dbReference type="EMBL" id="BJXA01000007">
    <property type="protein sequence ID" value="GEM37075.1"/>
    <property type="molecule type" value="Genomic_DNA"/>
</dbReference>
<dbReference type="GO" id="GO:0004497">
    <property type="term" value="F:monooxygenase activity"/>
    <property type="evidence" value="ECO:0007669"/>
    <property type="project" value="UniProtKB-KW"/>
</dbReference>
<evidence type="ECO:0000313" key="10">
    <source>
        <dbReference type="Proteomes" id="UP000321424"/>
    </source>
</evidence>
<keyword evidence="5 8" id="KW-0560">Oxidoreductase</keyword>
<organism evidence="9 10">
    <name type="scientific">Nocardia ninae NBRC 108245</name>
    <dbReference type="NCBI Taxonomy" id="1210091"/>
    <lineage>
        <taxon>Bacteria</taxon>
        <taxon>Bacillati</taxon>
        <taxon>Actinomycetota</taxon>
        <taxon>Actinomycetes</taxon>
        <taxon>Mycobacteriales</taxon>
        <taxon>Nocardiaceae</taxon>
        <taxon>Nocardia</taxon>
    </lineage>
</organism>
<dbReference type="InterPro" id="IPR017972">
    <property type="entry name" value="Cyt_P450_CS"/>
</dbReference>
<dbReference type="Proteomes" id="UP000321424">
    <property type="component" value="Unassembled WGS sequence"/>
</dbReference>
<evidence type="ECO:0000256" key="3">
    <source>
        <dbReference type="ARBA" id="ARBA00022617"/>
    </source>
</evidence>
<comment type="caution">
    <text evidence="9">The sequence shown here is derived from an EMBL/GenBank/DDBJ whole genome shotgun (WGS) entry which is preliminary data.</text>
</comment>
<dbReference type="InterPro" id="IPR002397">
    <property type="entry name" value="Cyt_P450_B"/>
</dbReference>
<evidence type="ECO:0000256" key="4">
    <source>
        <dbReference type="ARBA" id="ARBA00022723"/>
    </source>
</evidence>
<dbReference type="PROSITE" id="PS00086">
    <property type="entry name" value="CYTOCHROME_P450"/>
    <property type="match status" value="1"/>
</dbReference>
<dbReference type="GO" id="GO:0005506">
    <property type="term" value="F:iron ion binding"/>
    <property type="evidence" value="ECO:0007669"/>
    <property type="project" value="InterPro"/>
</dbReference>
<keyword evidence="3 8" id="KW-0349">Heme</keyword>
<keyword evidence="6 8" id="KW-0408">Iron</keyword>
<keyword evidence="10" id="KW-1185">Reference proteome</keyword>
<dbReference type="PANTHER" id="PTHR46696:SF1">
    <property type="entry name" value="CYTOCHROME P450 YJIB-RELATED"/>
    <property type="match status" value="1"/>
</dbReference>